<keyword evidence="2" id="KW-1185">Reference proteome</keyword>
<sequence>MYKQSRDWEIPIPEDTSDSVYCWIERERDKQFVYPTSARVRVKPVLTIPARTVLDTSQHSPQLYEKRTLPRLGVICMRGSATTSRCTKMVPLPDAGFSRVLFLTT</sequence>
<accession>A0A9D4QVK8</accession>
<organism evidence="1 2">
    <name type="scientific">Dreissena polymorpha</name>
    <name type="common">Zebra mussel</name>
    <name type="synonym">Mytilus polymorpha</name>
    <dbReference type="NCBI Taxonomy" id="45954"/>
    <lineage>
        <taxon>Eukaryota</taxon>
        <taxon>Metazoa</taxon>
        <taxon>Spiralia</taxon>
        <taxon>Lophotrochozoa</taxon>
        <taxon>Mollusca</taxon>
        <taxon>Bivalvia</taxon>
        <taxon>Autobranchia</taxon>
        <taxon>Heteroconchia</taxon>
        <taxon>Euheterodonta</taxon>
        <taxon>Imparidentia</taxon>
        <taxon>Neoheterodontei</taxon>
        <taxon>Myida</taxon>
        <taxon>Dreissenoidea</taxon>
        <taxon>Dreissenidae</taxon>
        <taxon>Dreissena</taxon>
    </lineage>
</organism>
<name>A0A9D4QVK8_DREPO</name>
<evidence type="ECO:0000313" key="2">
    <source>
        <dbReference type="Proteomes" id="UP000828390"/>
    </source>
</evidence>
<dbReference type="Proteomes" id="UP000828390">
    <property type="component" value="Unassembled WGS sequence"/>
</dbReference>
<dbReference type="AlphaFoldDB" id="A0A9D4QVK8"/>
<protein>
    <submittedName>
        <fullName evidence="1">Uncharacterized protein</fullName>
    </submittedName>
</protein>
<gene>
    <name evidence="1" type="ORF">DPMN_086877</name>
</gene>
<evidence type="ECO:0000313" key="1">
    <source>
        <dbReference type="EMBL" id="KAH3844618.1"/>
    </source>
</evidence>
<dbReference type="EMBL" id="JAIWYP010000003">
    <property type="protein sequence ID" value="KAH3844618.1"/>
    <property type="molecule type" value="Genomic_DNA"/>
</dbReference>
<reference evidence="1" key="1">
    <citation type="journal article" date="2019" name="bioRxiv">
        <title>The Genome of the Zebra Mussel, Dreissena polymorpha: A Resource for Invasive Species Research.</title>
        <authorList>
            <person name="McCartney M.A."/>
            <person name="Auch B."/>
            <person name="Kono T."/>
            <person name="Mallez S."/>
            <person name="Zhang Y."/>
            <person name="Obille A."/>
            <person name="Becker A."/>
            <person name="Abrahante J.E."/>
            <person name="Garbe J."/>
            <person name="Badalamenti J.P."/>
            <person name="Herman A."/>
            <person name="Mangelson H."/>
            <person name="Liachko I."/>
            <person name="Sullivan S."/>
            <person name="Sone E.D."/>
            <person name="Koren S."/>
            <person name="Silverstein K.A.T."/>
            <person name="Beckman K.B."/>
            <person name="Gohl D.M."/>
        </authorList>
    </citation>
    <scope>NUCLEOTIDE SEQUENCE</scope>
    <source>
        <strain evidence="1">Duluth1</strain>
        <tissue evidence="1">Whole animal</tissue>
    </source>
</reference>
<reference evidence="1" key="2">
    <citation type="submission" date="2020-11" db="EMBL/GenBank/DDBJ databases">
        <authorList>
            <person name="McCartney M.A."/>
            <person name="Auch B."/>
            <person name="Kono T."/>
            <person name="Mallez S."/>
            <person name="Becker A."/>
            <person name="Gohl D.M."/>
            <person name="Silverstein K.A.T."/>
            <person name="Koren S."/>
            <person name="Bechman K.B."/>
            <person name="Herman A."/>
            <person name="Abrahante J.E."/>
            <person name="Garbe J."/>
        </authorList>
    </citation>
    <scope>NUCLEOTIDE SEQUENCE</scope>
    <source>
        <strain evidence="1">Duluth1</strain>
        <tissue evidence="1">Whole animal</tissue>
    </source>
</reference>
<comment type="caution">
    <text evidence="1">The sequence shown here is derived from an EMBL/GenBank/DDBJ whole genome shotgun (WGS) entry which is preliminary data.</text>
</comment>
<proteinExistence type="predicted"/>